<comment type="cofactor">
    <cofactor evidence="1">
        <name>[4Fe-4S] cluster</name>
        <dbReference type="ChEBI" id="CHEBI:49883"/>
    </cofactor>
</comment>
<evidence type="ECO:0000256" key="5">
    <source>
        <dbReference type="ARBA" id="ARBA00023002"/>
    </source>
</evidence>
<dbReference type="PANTHER" id="PTHR30038">
    <property type="entry name" value="ALDEHYDE FERREDOXIN OXIDOREDUCTASE"/>
    <property type="match status" value="1"/>
</dbReference>
<evidence type="ECO:0000256" key="8">
    <source>
        <dbReference type="ARBA" id="ARBA00049934"/>
    </source>
</evidence>
<dbReference type="InterPro" id="IPR001203">
    <property type="entry name" value="OxRdtase_Ald_Fedxn_C"/>
</dbReference>
<sequence>MEVWRINLHEGSFSREATPAAWQRLGGRALLARILLDEVPPTCDPLGSRNKLIFAPGLLVGHKLSSCDRISAGAKSPLTGGVKESNAGGSTGLQLTYLGIKALIIEGQPSGEEWLILRLDSQGVHFEPAGDVVGKGVYASAEELRRRYGTRAAIALIGPAGEMRLTAAGIVNLDKDGVPSRINARGGLGAVMGSKRIKAIVIDGSQGKAPPIQDEKAFRTAQREFTKALMAHPQTATYRHFSTAGIVHMCNLFGALPTRNFSQGQFELAEQISGENLRSILLERGGKADPSHACMVGCGIRCSNVYADQNGEVIVSPIEYETIGLMGSNLGIGSLDEIARLNYKVNDLGLDSIDTGAALGVAAEAGLMKFGDAQSAHHLLEEVEKATPLGRLIGCGAAVTGKVLGVRRVPAVKGQAISAYDPRAIKGTGVTYATSPQGADHTAGLTIRAKINHLDPQGQVEVSRTAQINMAGYDTLGACIFAGFGFAGAPHTIRDLLNARYGWNVDETILQQLGKETLQLEREFNRRAGFTSAHDRLPEWMTEEALPPNQCVFDVDEREMDGLFDG</sequence>
<comment type="similarity">
    <text evidence="2">Belongs to the AOR/FOR family.</text>
</comment>
<dbReference type="Gene3D" id="1.10.569.10">
    <property type="entry name" value="Aldehyde Ferredoxin Oxidoreductase Protein, subunit A, domain 2"/>
    <property type="match status" value="1"/>
</dbReference>
<dbReference type="Pfam" id="PF01314">
    <property type="entry name" value="AFOR_C"/>
    <property type="match status" value="1"/>
</dbReference>
<dbReference type="PANTHER" id="PTHR30038:SF0">
    <property type="entry name" value="TUNGSTEN-CONTAINING ALDEHYDE FERREDOXIN OXIDOREDUCTASE"/>
    <property type="match status" value="1"/>
</dbReference>
<name>A0A7C4L0V9_9CHLR</name>
<dbReference type="GO" id="GO:0016625">
    <property type="term" value="F:oxidoreductase activity, acting on the aldehyde or oxo group of donors, iron-sulfur protein as acceptor"/>
    <property type="evidence" value="ECO:0007669"/>
    <property type="project" value="InterPro"/>
</dbReference>
<feature type="domain" description="Aldehyde ferredoxin oxidoreductase N-terminal" evidence="9">
    <location>
        <begin position="1"/>
        <end position="206"/>
    </location>
</feature>
<accession>A0A7C4L0V9</accession>
<evidence type="ECO:0000256" key="4">
    <source>
        <dbReference type="ARBA" id="ARBA00022723"/>
    </source>
</evidence>
<dbReference type="InterPro" id="IPR036503">
    <property type="entry name" value="Ald_Fedxn_OxRdtase_N_sf"/>
</dbReference>
<evidence type="ECO:0000313" key="10">
    <source>
        <dbReference type="EMBL" id="HGS86741.1"/>
    </source>
</evidence>
<proteinExistence type="inferred from homology"/>
<reference evidence="10" key="1">
    <citation type="journal article" date="2020" name="mSystems">
        <title>Genome- and Community-Level Interaction Insights into Carbon Utilization and Element Cycling Functions of Hydrothermarchaeota in Hydrothermal Sediment.</title>
        <authorList>
            <person name="Zhou Z."/>
            <person name="Liu Y."/>
            <person name="Xu W."/>
            <person name="Pan J."/>
            <person name="Luo Z.H."/>
            <person name="Li M."/>
        </authorList>
    </citation>
    <scope>NUCLEOTIDE SEQUENCE [LARGE SCALE GENOMIC DNA]</scope>
    <source>
        <strain evidence="10">SpSt-556</strain>
    </source>
</reference>
<gene>
    <name evidence="10" type="ORF">ENT17_03905</name>
</gene>
<dbReference type="Gene3D" id="3.60.9.10">
    <property type="entry name" value="Aldehyde ferredoxin oxidoreductase, N-terminal domain"/>
    <property type="match status" value="1"/>
</dbReference>
<dbReference type="GO" id="GO:0009055">
    <property type="term" value="F:electron transfer activity"/>
    <property type="evidence" value="ECO:0007669"/>
    <property type="project" value="InterPro"/>
</dbReference>
<dbReference type="InterPro" id="IPR051919">
    <property type="entry name" value="W-dependent_AOR"/>
</dbReference>
<dbReference type="GO" id="GO:0051539">
    <property type="term" value="F:4 iron, 4 sulfur cluster binding"/>
    <property type="evidence" value="ECO:0007669"/>
    <property type="project" value="UniProtKB-KW"/>
</dbReference>
<keyword evidence="6" id="KW-0408">Iron</keyword>
<keyword evidence="3" id="KW-0004">4Fe-4S</keyword>
<dbReference type="Gene3D" id="1.10.599.10">
    <property type="entry name" value="Aldehyde Ferredoxin Oxidoreductase Protein, subunit A, domain 3"/>
    <property type="match status" value="1"/>
</dbReference>
<comment type="caution">
    <text evidence="10">The sequence shown here is derived from an EMBL/GenBank/DDBJ whole genome shotgun (WGS) entry which is preliminary data.</text>
</comment>
<dbReference type="InterPro" id="IPR013984">
    <property type="entry name" value="Ald_Fedxn_OxRdtase_dom2"/>
</dbReference>
<dbReference type="InterPro" id="IPR013983">
    <property type="entry name" value="Ald_Fedxn_OxRdtase_N"/>
</dbReference>
<dbReference type="InterPro" id="IPR036021">
    <property type="entry name" value="Tungsten_al_ferr_oxy-like_C"/>
</dbReference>
<evidence type="ECO:0000256" key="2">
    <source>
        <dbReference type="ARBA" id="ARBA00011032"/>
    </source>
</evidence>
<keyword evidence="4" id="KW-0479">Metal-binding</keyword>
<comment type="cofactor">
    <cofactor evidence="8">
        <name>tungstopterin</name>
        <dbReference type="ChEBI" id="CHEBI:30402"/>
    </cofactor>
</comment>
<dbReference type="Pfam" id="PF02730">
    <property type="entry name" value="AFOR_N"/>
    <property type="match status" value="1"/>
</dbReference>
<dbReference type="EMBL" id="DSXR01000048">
    <property type="protein sequence ID" value="HGS86741.1"/>
    <property type="molecule type" value="Genomic_DNA"/>
</dbReference>
<evidence type="ECO:0000259" key="9">
    <source>
        <dbReference type="SMART" id="SM00790"/>
    </source>
</evidence>
<protein>
    <submittedName>
        <fullName evidence="10">Aldehyde ferredoxin oxidoreductase</fullName>
    </submittedName>
</protein>
<evidence type="ECO:0000256" key="1">
    <source>
        <dbReference type="ARBA" id="ARBA00001966"/>
    </source>
</evidence>
<dbReference type="SUPFAM" id="SSF56228">
    <property type="entry name" value="Aldehyde ferredoxin oxidoreductase, N-terminal domain"/>
    <property type="match status" value="1"/>
</dbReference>
<evidence type="ECO:0000256" key="7">
    <source>
        <dbReference type="ARBA" id="ARBA00023014"/>
    </source>
</evidence>
<keyword evidence="5" id="KW-0560">Oxidoreductase</keyword>
<dbReference type="SUPFAM" id="SSF48310">
    <property type="entry name" value="Aldehyde ferredoxin oxidoreductase, C-terminal domains"/>
    <property type="match status" value="1"/>
</dbReference>
<organism evidence="10">
    <name type="scientific">Bellilinea caldifistulae</name>
    <dbReference type="NCBI Taxonomy" id="360411"/>
    <lineage>
        <taxon>Bacteria</taxon>
        <taxon>Bacillati</taxon>
        <taxon>Chloroflexota</taxon>
        <taxon>Anaerolineae</taxon>
        <taxon>Anaerolineales</taxon>
        <taxon>Anaerolineaceae</taxon>
        <taxon>Bellilinea</taxon>
    </lineage>
</organism>
<dbReference type="AlphaFoldDB" id="A0A7C4L0V9"/>
<dbReference type="InterPro" id="IPR013985">
    <property type="entry name" value="Ald_Fedxn_OxRdtase_dom3"/>
</dbReference>
<evidence type="ECO:0000256" key="6">
    <source>
        <dbReference type="ARBA" id="ARBA00023004"/>
    </source>
</evidence>
<dbReference type="SMART" id="SM00790">
    <property type="entry name" value="AFOR_N"/>
    <property type="match status" value="1"/>
</dbReference>
<dbReference type="GO" id="GO:0046872">
    <property type="term" value="F:metal ion binding"/>
    <property type="evidence" value="ECO:0007669"/>
    <property type="project" value="UniProtKB-KW"/>
</dbReference>
<keyword evidence="7" id="KW-0411">Iron-sulfur</keyword>
<evidence type="ECO:0000256" key="3">
    <source>
        <dbReference type="ARBA" id="ARBA00022485"/>
    </source>
</evidence>